<reference evidence="2 3" key="1">
    <citation type="submission" date="2015-01" db="EMBL/GenBank/DDBJ databases">
        <title>The Genome Sequence of Capronia semiimmersa CBS27337.</title>
        <authorList>
            <consortium name="The Broad Institute Genomics Platform"/>
            <person name="Cuomo C."/>
            <person name="de Hoog S."/>
            <person name="Gorbushina A."/>
            <person name="Stielow B."/>
            <person name="Teixiera M."/>
            <person name="Abouelleil A."/>
            <person name="Chapman S.B."/>
            <person name="Priest M."/>
            <person name="Young S.K."/>
            <person name="Wortman J."/>
            <person name="Nusbaum C."/>
            <person name="Birren B."/>
        </authorList>
    </citation>
    <scope>NUCLEOTIDE SEQUENCE [LARGE SCALE GENOMIC DNA]</scope>
    <source>
        <strain evidence="2 3">CBS 27337</strain>
    </source>
</reference>
<dbReference type="PANTHER" id="PTHR47843:SF5">
    <property type="entry name" value="BTB_POZ DOMAIN PROTEIN"/>
    <property type="match status" value="1"/>
</dbReference>
<dbReference type="InterPro" id="IPR011333">
    <property type="entry name" value="SKP1/BTB/POZ_sf"/>
</dbReference>
<dbReference type="AlphaFoldDB" id="A0A0D2CG77"/>
<organism evidence="2 3">
    <name type="scientific">Phialophora macrospora</name>
    <dbReference type="NCBI Taxonomy" id="1851006"/>
    <lineage>
        <taxon>Eukaryota</taxon>
        <taxon>Fungi</taxon>
        <taxon>Dikarya</taxon>
        <taxon>Ascomycota</taxon>
        <taxon>Pezizomycotina</taxon>
        <taxon>Eurotiomycetes</taxon>
        <taxon>Chaetothyriomycetidae</taxon>
        <taxon>Chaetothyriales</taxon>
        <taxon>Herpotrichiellaceae</taxon>
        <taxon>Phialophora</taxon>
    </lineage>
</organism>
<evidence type="ECO:0000256" key="1">
    <source>
        <dbReference type="SAM" id="MobiDB-lite"/>
    </source>
</evidence>
<keyword evidence="3" id="KW-1185">Reference proteome</keyword>
<proteinExistence type="predicted"/>
<evidence type="ECO:0000313" key="3">
    <source>
        <dbReference type="Proteomes" id="UP000054266"/>
    </source>
</evidence>
<gene>
    <name evidence="2" type="ORF">PV04_09119</name>
</gene>
<dbReference type="HOGENOM" id="CLU_062871_0_0_1"/>
<dbReference type="STRING" id="5601.A0A0D2CG77"/>
<name>A0A0D2CG77_9EURO</name>
<dbReference type="PANTHER" id="PTHR47843">
    <property type="entry name" value="BTB DOMAIN-CONTAINING PROTEIN-RELATED"/>
    <property type="match status" value="1"/>
</dbReference>
<dbReference type="Proteomes" id="UP000054266">
    <property type="component" value="Unassembled WGS sequence"/>
</dbReference>
<feature type="region of interest" description="Disordered" evidence="1">
    <location>
        <begin position="84"/>
        <end position="120"/>
    </location>
</feature>
<dbReference type="Gene3D" id="3.30.710.10">
    <property type="entry name" value="Potassium Channel Kv1.1, Chain A"/>
    <property type="match status" value="1"/>
</dbReference>
<dbReference type="EMBL" id="KN846961">
    <property type="protein sequence ID" value="KIW64166.1"/>
    <property type="molecule type" value="Genomic_DNA"/>
</dbReference>
<sequence>MEVLDNFAEVLRSNCVTIYAGGGRKLAVHEAVLSKSGSPSLQKLVEPHWRESSEGSIDWKHTSSPTVDRVLTWLYFRDYQSPNPVPRKVGTQPDQPSSERNGLKGEDNSQQLAQRNEVVDPELEAEVMVQELGTPTWPPAEVVTEVLEPEPALEPSHSEADDPNLQDAILESCHLRPLTPLGRCAGVPPAIAAYKTAAGVFEDQEFPHKTFSYWEPLLAHVEVYSFAKYHLLPGLQELALQRTTITLRKLDCSVELAEQELTKIIEFVYDKIPADSNSEEPMRKLLCQYAAMNYTSLLHGSFEALVTRGGDFTLDLARKLSRRLLAHGVSAELVEDELAGRIQSLEHQVQERDREIKSLNASLNDTSTWGRGLTKKGRRR</sequence>
<protein>
    <recommendedName>
        <fullName evidence="4">BTB domain-containing protein</fullName>
    </recommendedName>
</protein>
<accession>A0A0D2CG77</accession>
<evidence type="ECO:0008006" key="4">
    <source>
        <dbReference type="Google" id="ProtNLM"/>
    </source>
</evidence>
<dbReference type="CDD" id="cd18186">
    <property type="entry name" value="BTB_POZ_ZBTB_KLHL-like"/>
    <property type="match status" value="1"/>
</dbReference>
<evidence type="ECO:0000313" key="2">
    <source>
        <dbReference type="EMBL" id="KIW64166.1"/>
    </source>
</evidence>